<protein>
    <submittedName>
        <fullName evidence="2">DUF6114 domain-containing protein</fullName>
    </submittedName>
</protein>
<accession>A0ABV1UPI1</accession>
<evidence type="ECO:0000256" key="1">
    <source>
        <dbReference type="SAM" id="Phobius"/>
    </source>
</evidence>
<evidence type="ECO:0000313" key="2">
    <source>
        <dbReference type="EMBL" id="MER6612176.1"/>
    </source>
</evidence>
<dbReference type="EMBL" id="JBEPBX010000001">
    <property type="protein sequence ID" value="MER6612176.1"/>
    <property type="molecule type" value="Genomic_DNA"/>
</dbReference>
<sequence>MKRGHHLLKAFRQRFGDWRGSRPFWAGLLTMLGAVPIVYLPYAALTLDTLAIRIATTAGSGSLVIGVLLVALGMIMWFQSNLRVFAGVAATVLALLSIPMSNLGGLLIGLVLALLGGTLSIAWTPGRPDPTA</sequence>
<feature type="transmembrane region" description="Helical" evidence="1">
    <location>
        <begin position="24"/>
        <end position="44"/>
    </location>
</feature>
<comment type="caution">
    <text evidence="2">The sequence shown here is derived from an EMBL/GenBank/DDBJ whole genome shotgun (WGS) entry which is preliminary data.</text>
</comment>
<keyword evidence="1" id="KW-0472">Membrane</keyword>
<evidence type="ECO:0000313" key="3">
    <source>
        <dbReference type="Proteomes" id="UP001445472"/>
    </source>
</evidence>
<dbReference type="Pfam" id="PF19609">
    <property type="entry name" value="DUF6114"/>
    <property type="match status" value="1"/>
</dbReference>
<gene>
    <name evidence="2" type="ORF">ABT276_01935</name>
</gene>
<organism evidence="2 3">
    <name type="scientific">Streptomyces xantholiticus</name>
    <dbReference type="NCBI Taxonomy" id="68285"/>
    <lineage>
        <taxon>Bacteria</taxon>
        <taxon>Bacillati</taxon>
        <taxon>Actinomycetota</taxon>
        <taxon>Actinomycetes</taxon>
        <taxon>Kitasatosporales</taxon>
        <taxon>Streptomycetaceae</taxon>
        <taxon>Streptomyces</taxon>
    </lineage>
</organism>
<reference evidence="2 3" key="1">
    <citation type="submission" date="2024-06" db="EMBL/GenBank/DDBJ databases">
        <title>The Natural Products Discovery Center: Release of the First 8490 Sequenced Strains for Exploring Actinobacteria Biosynthetic Diversity.</title>
        <authorList>
            <person name="Kalkreuter E."/>
            <person name="Kautsar S.A."/>
            <person name="Yang D."/>
            <person name="Bader C.D."/>
            <person name="Teijaro C.N."/>
            <person name="Fluegel L."/>
            <person name="Davis C.M."/>
            <person name="Simpson J.R."/>
            <person name="Lauterbach L."/>
            <person name="Steele A.D."/>
            <person name="Gui C."/>
            <person name="Meng S."/>
            <person name="Li G."/>
            <person name="Viehrig K."/>
            <person name="Ye F."/>
            <person name="Su P."/>
            <person name="Kiefer A.F."/>
            <person name="Nichols A."/>
            <person name="Cepeda A.J."/>
            <person name="Yan W."/>
            <person name="Fan B."/>
            <person name="Jiang Y."/>
            <person name="Adhikari A."/>
            <person name="Zheng C.-J."/>
            <person name="Schuster L."/>
            <person name="Cowan T.M."/>
            <person name="Smanski M.J."/>
            <person name="Chevrette M.G."/>
            <person name="De Carvalho L.P.S."/>
            <person name="Shen B."/>
        </authorList>
    </citation>
    <scope>NUCLEOTIDE SEQUENCE [LARGE SCALE GENOMIC DNA]</scope>
    <source>
        <strain evidence="2 3">NPDC000837</strain>
    </source>
</reference>
<dbReference type="Proteomes" id="UP001445472">
    <property type="component" value="Unassembled WGS sequence"/>
</dbReference>
<keyword evidence="1" id="KW-0812">Transmembrane</keyword>
<keyword evidence="1" id="KW-1133">Transmembrane helix</keyword>
<proteinExistence type="predicted"/>
<keyword evidence="3" id="KW-1185">Reference proteome</keyword>
<name>A0ABV1UPI1_9ACTN</name>
<feature type="transmembrane region" description="Helical" evidence="1">
    <location>
        <begin position="50"/>
        <end position="75"/>
    </location>
</feature>
<dbReference type="RefSeq" id="WP_351974724.1">
    <property type="nucleotide sequence ID" value="NZ_JBEPBX010000001.1"/>
</dbReference>
<dbReference type="InterPro" id="IPR046096">
    <property type="entry name" value="DUF6114"/>
</dbReference>